<dbReference type="Proteomes" id="UP000186601">
    <property type="component" value="Unassembled WGS sequence"/>
</dbReference>
<organism evidence="1 2">
    <name type="scientific">Hermanssonia centrifuga</name>
    <dbReference type="NCBI Taxonomy" id="98765"/>
    <lineage>
        <taxon>Eukaryota</taxon>
        <taxon>Fungi</taxon>
        <taxon>Dikarya</taxon>
        <taxon>Basidiomycota</taxon>
        <taxon>Agaricomycotina</taxon>
        <taxon>Agaricomycetes</taxon>
        <taxon>Polyporales</taxon>
        <taxon>Meruliaceae</taxon>
        <taxon>Hermanssonia</taxon>
    </lineage>
</organism>
<comment type="caution">
    <text evidence="1">The sequence shown here is derived from an EMBL/GenBank/DDBJ whole genome shotgun (WGS) entry which is preliminary data.</text>
</comment>
<keyword evidence="2" id="KW-1185">Reference proteome</keyword>
<name>A0A2R6P0Z2_9APHY</name>
<dbReference type="EMBL" id="MLYV02000567">
    <property type="protein sequence ID" value="PSR82976.1"/>
    <property type="molecule type" value="Genomic_DNA"/>
</dbReference>
<sequence>MVGYLDHITMNDGKSESWNVKRPAGENGGAKKIWRRVHAGCMYHTCPKVIDARWFDSAMIQSIRS</sequence>
<evidence type="ECO:0000313" key="2">
    <source>
        <dbReference type="Proteomes" id="UP000186601"/>
    </source>
</evidence>
<reference evidence="1 2" key="1">
    <citation type="submission" date="2018-02" db="EMBL/GenBank/DDBJ databases">
        <title>Genome sequence of the basidiomycete white-rot fungus Phlebia centrifuga.</title>
        <authorList>
            <person name="Granchi Z."/>
            <person name="Peng M."/>
            <person name="de Vries R.P."/>
            <person name="Hilden K."/>
            <person name="Makela M.R."/>
            <person name="Grigoriev I."/>
            <person name="Riley R."/>
        </authorList>
    </citation>
    <scope>NUCLEOTIDE SEQUENCE [LARGE SCALE GENOMIC DNA]</scope>
    <source>
        <strain evidence="1 2">FBCC195</strain>
    </source>
</reference>
<gene>
    <name evidence="1" type="ORF">PHLCEN_2v5946</name>
</gene>
<proteinExistence type="predicted"/>
<protein>
    <submittedName>
        <fullName evidence="1">Uncharacterized protein</fullName>
    </submittedName>
</protein>
<accession>A0A2R6P0Z2</accession>
<dbReference type="AlphaFoldDB" id="A0A2R6P0Z2"/>
<evidence type="ECO:0000313" key="1">
    <source>
        <dbReference type="EMBL" id="PSR82976.1"/>
    </source>
</evidence>